<organism evidence="1 2">
    <name type="scientific">Bifidobacterium oedipodis</name>
    <dbReference type="NCBI Taxonomy" id="2675322"/>
    <lineage>
        <taxon>Bacteria</taxon>
        <taxon>Bacillati</taxon>
        <taxon>Actinomycetota</taxon>
        <taxon>Actinomycetes</taxon>
        <taxon>Bifidobacteriales</taxon>
        <taxon>Bifidobacteriaceae</taxon>
        <taxon>Bifidobacterium</taxon>
    </lineage>
</organism>
<sequence>MVQQIVSYSGVVTHKDDKRWRFSEQDGGVVSVTIAPALFNPTDTAKRDKYLTGVGDEATVVWINSGIPLARVNSGEYEGLFGPYDPDATDGRQEKIWGLLESQIECNVKFSGLTVGEPMVGMRYRGDIRKRYLPVIPADDAVWGGDFWDIDEDNTIIAKLSLTEAGGSSQATVPDGSITTAKLANGAVTTEKLADKAVTAAKVADGVIPSGK</sequence>
<comment type="caution">
    <text evidence="1">The sequence shown here is derived from an EMBL/GenBank/DDBJ whole genome shotgun (WGS) entry which is preliminary data.</text>
</comment>
<dbReference type="Proteomes" id="UP000532194">
    <property type="component" value="Unassembled WGS sequence"/>
</dbReference>
<evidence type="ECO:0000313" key="2">
    <source>
        <dbReference type="Proteomes" id="UP000532194"/>
    </source>
</evidence>
<accession>A0A7Y0EP69</accession>
<name>A0A7Y0EP69_9BIFI</name>
<dbReference type="AlphaFoldDB" id="A0A7Y0EP69"/>
<protein>
    <submittedName>
        <fullName evidence="1">K structural protein</fullName>
    </submittedName>
</protein>
<dbReference type="EMBL" id="JAAIII010000003">
    <property type="protein sequence ID" value="NMM93876.1"/>
    <property type="molecule type" value="Genomic_DNA"/>
</dbReference>
<gene>
    <name evidence="1" type="ORF">G1C95_1063</name>
</gene>
<dbReference type="RefSeq" id="WP_169171929.1">
    <property type="nucleotide sequence ID" value="NZ_JAAIII010000003.1"/>
</dbReference>
<evidence type="ECO:0000313" key="1">
    <source>
        <dbReference type="EMBL" id="NMM93876.1"/>
    </source>
</evidence>
<reference evidence="1 2" key="1">
    <citation type="submission" date="2020-02" db="EMBL/GenBank/DDBJ databases">
        <title>Characterization of phylogenetic diversity of novel bifidobacterial species isolated in Czech ZOOs.</title>
        <authorList>
            <person name="Lugli G.A."/>
            <person name="Vera N.B."/>
            <person name="Ventura M."/>
        </authorList>
    </citation>
    <scope>NUCLEOTIDE SEQUENCE [LARGE SCALE GENOMIC DNA]</scope>
    <source>
        <strain evidence="1 2">DSM 109957</strain>
    </source>
</reference>
<proteinExistence type="predicted"/>
<keyword evidence="2" id="KW-1185">Reference proteome</keyword>